<dbReference type="Pfam" id="PF12936">
    <property type="entry name" value="Kri1_C"/>
    <property type="match status" value="1"/>
</dbReference>
<evidence type="ECO:0000256" key="4">
    <source>
        <dbReference type="ARBA" id="ARBA00022989"/>
    </source>
</evidence>
<dbReference type="AlphaFoldDB" id="A0A9P9XXM7"/>
<dbReference type="Gene3D" id="1.20.1280.290">
    <property type="match status" value="1"/>
</dbReference>
<feature type="region of interest" description="Disordered" evidence="6">
    <location>
        <begin position="1"/>
        <end position="84"/>
    </location>
</feature>
<evidence type="ECO:0000256" key="1">
    <source>
        <dbReference type="ARBA" id="ARBA00004141"/>
    </source>
</evidence>
<dbReference type="PANTHER" id="PTHR14490">
    <property type="entry name" value="ZINC FINGER, ZZ TYPE"/>
    <property type="match status" value="1"/>
</dbReference>
<feature type="transmembrane region" description="Helical" evidence="7">
    <location>
        <begin position="704"/>
        <end position="729"/>
    </location>
</feature>
<feature type="domain" description="Kri1-like C-terminal" evidence="8">
    <location>
        <begin position="496"/>
        <end position="588"/>
    </location>
</feature>
<feature type="region of interest" description="Disordered" evidence="6">
    <location>
        <begin position="300"/>
        <end position="335"/>
    </location>
</feature>
<sequence length="841" mass="95167">MPTVEAKSTKRKLLDESESESEDGGAPVNLKVNEEYAKRFEHNKNREERHRLEEKLKNQKDNGDDDSSSDETEDEDGFLATEDLDAQISATLQALRSKDPRVYDSKVHFYKPDEEVGDAAAAAKPKEKKEKPVYLQDYHREKLLKGDIGASEDEDEDAPPQTYVQQQDALRKSVVKEMHAAGQDGSDDDNDDFLVKRKKIDVERAPQMSAVEARAAKKKKPTVDVETANQNPETFLSNFMAARAWVPEDGSRWAAFESDDGDDTNDKADEWEQAYNLRFEDPEKSNEVLKTYARDVAAARSVRREDKTGRSRRRELEKEKKEEERKQRKEDKARLRKLKIDEAEEKIKKLKQAAGAVGRQITDDEWLDFLDGAWDNDKWEEEMNKRFGEDYYAVQDEGALESGDEDGEGGKKTRLKKPKWDDDIDIKDIVPDFDDGVEQPKISLSDDENKQAAHGTGVQEEDEEEEEGAPSSKKLKTDHKRAKLDSQKKVRQERAKLEALVDSKLELSHHDLLNKASSSGSGGFKYRETEPLTFGMTARDILLAPSDAALNEYAGIKKLAHWRDQEKKAKDAQRLSKKKRLQKWRRDVFGKDFEKTGPTYGFEKFVSESDTGGVPLGQETQEEGNIIGELLPQIWKNWRRHDTESLSPLFFLSWAVAGVPLGVYNVVSDYNIALQVQPQILIFLSLITWSQCQYYGQRWDLSKVTLCSLTIMGVLGGIEVGLVFALRVARDRGHHWALTLMAVLAAVLLVAGVLRHYIDMLRTKTDGGISLRFAALDASGDVASLLSVVFQETLDVLGLVIYGSEFVVWTVLMILVVYFRLRGRKLKAGNGEEPRGAADDI</sequence>
<protein>
    <recommendedName>
        <fullName evidence="8">Kri1-like C-terminal domain-containing protein</fullName>
    </recommendedName>
</protein>
<proteinExistence type="inferred from homology"/>
<feature type="compositionally biased region" description="Basic and acidic residues" evidence="6">
    <location>
        <begin position="32"/>
        <end position="62"/>
    </location>
</feature>
<keyword evidence="5 7" id="KW-0472">Membrane</keyword>
<dbReference type="OrthoDB" id="10252032at2759"/>
<feature type="compositionally biased region" description="Acidic residues" evidence="6">
    <location>
        <begin position="398"/>
        <end position="407"/>
    </location>
</feature>
<keyword evidence="4 7" id="KW-1133">Transmembrane helix</keyword>
<evidence type="ECO:0000259" key="8">
    <source>
        <dbReference type="Pfam" id="PF12936"/>
    </source>
</evidence>
<comment type="subcellular location">
    <subcellularLocation>
        <location evidence="1">Membrane</location>
        <topology evidence="1">Multi-pass membrane protein</topology>
    </subcellularLocation>
</comment>
<gene>
    <name evidence="9" type="ORF">J7T54_005769</name>
</gene>
<comment type="caution">
    <text evidence="9">The sequence shown here is derived from an EMBL/GenBank/DDBJ whole genome shotgun (WGS) entry which is preliminary data.</text>
</comment>
<evidence type="ECO:0000256" key="3">
    <source>
        <dbReference type="ARBA" id="ARBA00022692"/>
    </source>
</evidence>
<keyword evidence="3 7" id="KW-0812">Transmembrane</keyword>
<feature type="transmembrane region" description="Helical" evidence="7">
    <location>
        <begin position="735"/>
        <end position="757"/>
    </location>
</feature>
<feature type="compositionally biased region" description="Acidic residues" evidence="6">
    <location>
        <begin position="63"/>
        <end position="84"/>
    </location>
</feature>
<dbReference type="InterPro" id="IPR006603">
    <property type="entry name" value="PQ-loop_rpt"/>
</dbReference>
<keyword evidence="10" id="KW-1185">Reference proteome</keyword>
<feature type="compositionally biased region" description="Basic and acidic residues" evidence="6">
    <location>
        <begin position="169"/>
        <end position="179"/>
    </location>
</feature>
<evidence type="ECO:0000313" key="10">
    <source>
        <dbReference type="Proteomes" id="UP001055219"/>
    </source>
</evidence>
<accession>A0A9P9XXM7</accession>
<feature type="region of interest" description="Disordered" evidence="6">
    <location>
        <begin position="114"/>
        <end position="229"/>
    </location>
</feature>
<reference evidence="9" key="1">
    <citation type="journal article" date="2021" name="J Fungi (Basel)">
        <title>Genomic and Metabolomic Analyses of the Marine Fungus Emericellopsis cladophorae: Insights into Saltwater Adaptability Mechanisms and Its Biosynthetic Potential.</title>
        <authorList>
            <person name="Goncalves M.F.M."/>
            <person name="Hilario S."/>
            <person name="Van de Peer Y."/>
            <person name="Esteves A.C."/>
            <person name="Alves A."/>
        </authorList>
    </citation>
    <scope>NUCLEOTIDE SEQUENCE</scope>
    <source>
        <strain evidence="9">MUM 19.33</strain>
    </source>
</reference>
<name>A0A9P9XXM7_9HYPO</name>
<dbReference type="InterPro" id="IPR018034">
    <property type="entry name" value="Kri1"/>
</dbReference>
<feature type="region of interest" description="Disordered" evidence="6">
    <location>
        <begin position="397"/>
        <end position="490"/>
    </location>
</feature>
<feature type="compositionally biased region" description="Acidic residues" evidence="6">
    <location>
        <begin position="459"/>
        <end position="468"/>
    </location>
</feature>
<comment type="similarity">
    <text evidence="2">Belongs to the KRI1 family.</text>
</comment>
<evidence type="ECO:0000256" key="6">
    <source>
        <dbReference type="SAM" id="MobiDB-lite"/>
    </source>
</evidence>
<evidence type="ECO:0000256" key="2">
    <source>
        <dbReference type="ARBA" id="ARBA00007473"/>
    </source>
</evidence>
<reference evidence="9" key="2">
    <citation type="submission" date="2022-07" db="EMBL/GenBank/DDBJ databases">
        <authorList>
            <person name="Goncalves M.F.M."/>
            <person name="Hilario S."/>
            <person name="Van De Peer Y."/>
            <person name="Esteves A.C."/>
            <person name="Alves A."/>
        </authorList>
    </citation>
    <scope>NUCLEOTIDE SEQUENCE</scope>
    <source>
        <strain evidence="9">MUM 19.33</strain>
    </source>
</reference>
<feature type="transmembrane region" description="Helical" evidence="7">
    <location>
        <begin position="646"/>
        <end position="666"/>
    </location>
</feature>
<dbReference type="Proteomes" id="UP001055219">
    <property type="component" value="Unassembled WGS sequence"/>
</dbReference>
<evidence type="ECO:0000256" key="5">
    <source>
        <dbReference type="ARBA" id="ARBA00023136"/>
    </source>
</evidence>
<dbReference type="Pfam" id="PF04193">
    <property type="entry name" value="PQ-loop"/>
    <property type="match status" value="1"/>
</dbReference>
<dbReference type="GO" id="GO:0000447">
    <property type="term" value="P:endonucleolytic cleavage in ITS1 to separate SSU-rRNA from 5.8S rRNA and LSU-rRNA from tricistronic rRNA transcript (SSU-rRNA, 5.8S rRNA, LSU-rRNA)"/>
    <property type="evidence" value="ECO:0007669"/>
    <property type="project" value="TreeGrafter"/>
</dbReference>
<dbReference type="RefSeq" id="XP_051360595.1">
    <property type="nucleotide sequence ID" value="XM_051508306.1"/>
</dbReference>
<feature type="transmembrane region" description="Helical" evidence="7">
    <location>
        <begin position="796"/>
        <end position="819"/>
    </location>
</feature>
<dbReference type="GO" id="GO:0016020">
    <property type="term" value="C:membrane"/>
    <property type="evidence" value="ECO:0007669"/>
    <property type="project" value="UniProtKB-SubCell"/>
</dbReference>
<feature type="compositionally biased region" description="Basic residues" evidence="6">
    <location>
        <begin position="473"/>
        <end position="482"/>
    </location>
</feature>
<dbReference type="GO" id="GO:0030686">
    <property type="term" value="C:90S preribosome"/>
    <property type="evidence" value="ECO:0007669"/>
    <property type="project" value="TreeGrafter"/>
</dbReference>
<evidence type="ECO:0000256" key="7">
    <source>
        <dbReference type="SAM" id="Phobius"/>
    </source>
</evidence>
<dbReference type="GeneID" id="75832252"/>
<feature type="compositionally biased region" description="Basic and acidic residues" evidence="6">
    <location>
        <begin position="302"/>
        <end position="335"/>
    </location>
</feature>
<organism evidence="9 10">
    <name type="scientific">Emericellopsis cladophorae</name>
    <dbReference type="NCBI Taxonomy" id="2686198"/>
    <lineage>
        <taxon>Eukaryota</taxon>
        <taxon>Fungi</taxon>
        <taxon>Dikarya</taxon>
        <taxon>Ascomycota</taxon>
        <taxon>Pezizomycotina</taxon>
        <taxon>Sordariomycetes</taxon>
        <taxon>Hypocreomycetidae</taxon>
        <taxon>Hypocreales</taxon>
        <taxon>Bionectriaceae</taxon>
        <taxon>Emericellopsis</taxon>
    </lineage>
</organism>
<dbReference type="EMBL" id="JAGIXG020000042">
    <property type="protein sequence ID" value="KAI6779739.1"/>
    <property type="molecule type" value="Genomic_DNA"/>
</dbReference>
<dbReference type="PANTHER" id="PTHR14490:SF5">
    <property type="entry name" value="PROTEIN KRI1 HOMOLOG"/>
    <property type="match status" value="1"/>
</dbReference>
<dbReference type="InterPro" id="IPR024626">
    <property type="entry name" value="Kri1-like_C"/>
</dbReference>
<dbReference type="Pfam" id="PF05178">
    <property type="entry name" value="Kri1"/>
    <property type="match status" value="1"/>
</dbReference>
<feature type="compositionally biased region" description="Basic and acidic residues" evidence="6">
    <location>
        <begin position="418"/>
        <end position="430"/>
    </location>
</feature>
<feature type="transmembrane region" description="Helical" evidence="7">
    <location>
        <begin position="672"/>
        <end position="692"/>
    </location>
</feature>
<evidence type="ECO:0000313" key="9">
    <source>
        <dbReference type="EMBL" id="KAI6779739.1"/>
    </source>
</evidence>
<dbReference type="GO" id="GO:0005730">
    <property type="term" value="C:nucleolus"/>
    <property type="evidence" value="ECO:0007669"/>
    <property type="project" value="TreeGrafter"/>
</dbReference>
<feature type="compositionally biased region" description="Basic and acidic residues" evidence="6">
    <location>
        <begin position="124"/>
        <end position="145"/>
    </location>
</feature>
<dbReference type="SMART" id="SM00679">
    <property type="entry name" value="CTNS"/>
    <property type="match status" value="1"/>
</dbReference>